<dbReference type="AlphaFoldDB" id="A0A8I2YZ90"/>
<dbReference type="InterPro" id="IPR007736">
    <property type="entry name" value="Caleosin-related"/>
</dbReference>
<dbReference type="GO" id="GO:0005509">
    <property type="term" value="F:calcium ion binding"/>
    <property type="evidence" value="ECO:0007669"/>
    <property type="project" value="TreeGrafter"/>
</dbReference>
<evidence type="ECO:0000256" key="1">
    <source>
        <dbReference type="ARBA" id="ARBA00006765"/>
    </source>
</evidence>
<evidence type="ECO:0000313" key="4">
    <source>
        <dbReference type="Proteomes" id="UP000683000"/>
    </source>
</evidence>
<proteinExistence type="inferred from homology"/>
<dbReference type="Pfam" id="PF05042">
    <property type="entry name" value="Caleosin"/>
    <property type="match status" value="1"/>
</dbReference>
<sequence length="301" mass="34075">MLTGMCAAPASLKASSTLLPVSFFTLIDSIRRNGMISEPLRSGHALEAPRAPVTQKRRNRIDTDKVIERPYLPRASVAPSAECPDGSKHHSQKYRDYSVMQQHCIYWDGDSDGVIWPLDTWRGFRDLGFNLLFCFLATIVIHATLSLPTRLAMSYIPDPFLRIYIETIHANKHGSDSGAFDTEGRFVPCKFEDMWTKYTATNPRGIPRTSMNLYELWLFTRGNRLAMDLFGWVAGFLEWVATFLLVQQDGMVDKEDVRRVLDGSLFFEIRLARKSDQGWNKGWGLGGDGFIGGERLLPFGL</sequence>
<reference evidence="3" key="1">
    <citation type="submission" date="2021-03" db="EMBL/GenBank/DDBJ databases">
        <title>Evolutionary innovations through gain and loss of genes in the ectomycorrhizal Boletales.</title>
        <authorList>
            <person name="Wu G."/>
            <person name="Miyauchi S."/>
            <person name="Morin E."/>
            <person name="Yang Z.-L."/>
            <person name="Xu J."/>
            <person name="Martin F.M."/>
        </authorList>
    </citation>
    <scope>NUCLEOTIDE SEQUENCE</scope>
    <source>
        <strain evidence="3">BR01</strain>
    </source>
</reference>
<keyword evidence="2" id="KW-0472">Membrane</keyword>
<dbReference type="EMBL" id="JAGFBS010000004">
    <property type="protein sequence ID" value="KAG6379723.1"/>
    <property type="molecule type" value="Genomic_DNA"/>
</dbReference>
<comment type="caution">
    <text evidence="3">The sequence shown here is derived from an EMBL/GenBank/DDBJ whole genome shotgun (WGS) entry which is preliminary data.</text>
</comment>
<gene>
    <name evidence="3" type="ORF">JVT61DRAFT_10257</name>
</gene>
<organism evidence="3 4">
    <name type="scientific">Boletus reticuloceps</name>
    <dbReference type="NCBI Taxonomy" id="495285"/>
    <lineage>
        <taxon>Eukaryota</taxon>
        <taxon>Fungi</taxon>
        <taxon>Dikarya</taxon>
        <taxon>Basidiomycota</taxon>
        <taxon>Agaricomycotina</taxon>
        <taxon>Agaricomycetes</taxon>
        <taxon>Agaricomycetidae</taxon>
        <taxon>Boletales</taxon>
        <taxon>Boletineae</taxon>
        <taxon>Boletaceae</taxon>
        <taxon>Boletoideae</taxon>
        <taxon>Boletus</taxon>
    </lineage>
</organism>
<comment type="similarity">
    <text evidence="1">Belongs to the caleosin family.</text>
</comment>
<dbReference type="OrthoDB" id="640742at2759"/>
<dbReference type="PANTHER" id="PTHR31495">
    <property type="entry name" value="PEROXYGENASE 3-RELATED"/>
    <property type="match status" value="1"/>
</dbReference>
<evidence type="ECO:0000313" key="3">
    <source>
        <dbReference type="EMBL" id="KAG6379723.1"/>
    </source>
</evidence>
<dbReference type="PANTHER" id="PTHR31495:SF0">
    <property type="entry name" value="BINDING PROTEIN CALEOSIN, PUTATIVE (AFU_ORTHOLOGUE AFUA_5G13750)-RELATED"/>
    <property type="match status" value="1"/>
</dbReference>
<accession>A0A8I2YZ90</accession>
<protein>
    <submittedName>
        <fullName evidence="3">Caleosin related protein-domain-containing protein</fullName>
    </submittedName>
</protein>
<keyword evidence="4" id="KW-1185">Reference proteome</keyword>
<keyword evidence="2" id="KW-0812">Transmembrane</keyword>
<dbReference type="Proteomes" id="UP000683000">
    <property type="component" value="Unassembled WGS sequence"/>
</dbReference>
<evidence type="ECO:0000256" key="2">
    <source>
        <dbReference type="SAM" id="Phobius"/>
    </source>
</evidence>
<keyword evidence="2" id="KW-1133">Transmembrane helix</keyword>
<feature type="transmembrane region" description="Helical" evidence="2">
    <location>
        <begin position="127"/>
        <end position="145"/>
    </location>
</feature>
<dbReference type="GO" id="GO:0004497">
    <property type="term" value="F:monooxygenase activity"/>
    <property type="evidence" value="ECO:0007669"/>
    <property type="project" value="TreeGrafter"/>
</dbReference>
<name>A0A8I2YZ90_9AGAM</name>